<evidence type="ECO:0000313" key="21">
    <source>
        <dbReference type="Proteomes" id="UP000275843"/>
    </source>
</evidence>
<dbReference type="EMBL" id="CP033240">
    <property type="protein sequence ID" value="AZF80724.1"/>
    <property type="molecule type" value="Genomic_DNA"/>
</dbReference>
<accession>A0A0E3K054</accession>
<dbReference type="Proteomes" id="UP000282269">
    <property type="component" value="Chromosome"/>
</dbReference>
<name>A0A0E3K054_SACSO</name>
<reference evidence="11 24" key="6">
    <citation type="journal article" date="2020" name="Nat. Commun.">
        <title>The structures of two archaeal type IV pili illuminate evolutionary relationships.</title>
        <authorList>
            <person name="Wang F."/>
            <person name="Baquero D.P."/>
            <person name="Su Z."/>
            <person name="Beltran L.C."/>
            <person name="Prangishvili D."/>
            <person name="Krupovic M."/>
            <person name="Egelman E.H."/>
        </authorList>
    </citation>
    <scope>NUCLEOTIDE SEQUENCE [LARGE SCALE GENOMIC DNA]</scope>
    <source>
        <strain evidence="11 24">POZ149</strain>
    </source>
</reference>
<evidence type="ECO:0000313" key="24">
    <source>
        <dbReference type="Proteomes" id="UP000594632"/>
    </source>
</evidence>
<dbReference type="OrthoDB" id="34438at2157"/>
<dbReference type="AlphaFoldDB" id="A0A0E3K054"/>
<dbReference type="Proteomes" id="UP000033057">
    <property type="component" value="Chromosome"/>
</dbReference>
<evidence type="ECO:0000313" key="2">
    <source>
        <dbReference type="EMBL" id="AKA75843.1"/>
    </source>
</evidence>
<evidence type="ECO:0000313" key="9">
    <source>
        <dbReference type="EMBL" id="AZF80724.1"/>
    </source>
</evidence>
<dbReference type="EMBL" id="CP011056">
    <property type="protein sequence ID" value="AKA75843.1"/>
    <property type="molecule type" value="Genomic_DNA"/>
</dbReference>
<evidence type="ECO:0000313" key="6">
    <source>
        <dbReference type="EMBL" id="AZF72887.1"/>
    </source>
</evidence>
<dbReference type="EMBL" id="CP033235">
    <property type="protein sequence ID" value="AZF67647.1"/>
    <property type="molecule type" value="Genomic_DNA"/>
</dbReference>
<evidence type="ECO:0000313" key="16">
    <source>
        <dbReference type="Proteomes" id="UP000076770"/>
    </source>
</evidence>
<dbReference type="EMBL" id="CP033236">
    <property type="protein sequence ID" value="AZF70267.1"/>
    <property type="molecule type" value="Genomic_DNA"/>
</dbReference>
<dbReference type="EMBL" id="CP033237">
    <property type="protein sequence ID" value="AZF72887.1"/>
    <property type="molecule type" value="Genomic_DNA"/>
</dbReference>
<evidence type="ECO:0000313" key="8">
    <source>
        <dbReference type="EMBL" id="AZF78119.1"/>
    </source>
</evidence>
<reference evidence="3" key="5">
    <citation type="submission" date="2018-10" db="EMBL/GenBank/DDBJ databases">
        <authorList>
            <person name="McCarthy S."/>
            <person name="Gradnigo J."/>
            <person name="Johnson T."/>
            <person name="Payne S."/>
            <person name="Lipzen A."/>
            <person name="Schackwitz W."/>
            <person name="Martin J."/>
            <person name="Moriyama E."/>
            <person name="Blum P."/>
        </authorList>
    </citation>
    <scope>NUCLEOTIDE SEQUENCE</scope>
    <source>
        <strain evidence="1">SARC-B</strain>
        <strain evidence="2">SARC-C</strain>
        <strain evidence="3">SULA</strain>
    </source>
</reference>
<dbReference type="KEGG" id="ssof:SULC_0772"/>
<evidence type="ECO:0000313" key="3">
    <source>
        <dbReference type="EMBL" id="AKA78535.1"/>
    </source>
</evidence>
<evidence type="ECO:0000313" key="4">
    <source>
        <dbReference type="EMBL" id="AZF67647.1"/>
    </source>
</evidence>
<dbReference type="GeneID" id="1453011"/>
<dbReference type="PATRIC" id="fig|2287.6.peg.813"/>
<dbReference type="Proteomes" id="UP000273443">
    <property type="component" value="Chromosome"/>
</dbReference>
<evidence type="ECO:0000313" key="11">
    <source>
        <dbReference type="EMBL" id="QPG50136.1"/>
    </source>
</evidence>
<dbReference type="Proteomes" id="UP000033106">
    <property type="component" value="Chromosome"/>
</dbReference>
<evidence type="ECO:0000313" key="12">
    <source>
        <dbReference type="EMBL" id="SAI86642.1"/>
    </source>
</evidence>
<dbReference type="GeneID" id="44128716"/>
<dbReference type="Proteomes" id="UP000275843">
    <property type="component" value="Chromosome"/>
</dbReference>
<evidence type="ECO:0000313" key="5">
    <source>
        <dbReference type="EMBL" id="AZF70267.1"/>
    </source>
</evidence>
<dbReference type="Proteomes" id="UP000267993">
    <property type="component" value="Chromosome"/>
</dbReference>
<protein>
    <submittedName>
        <fullName evidence="3">Uncharacterized protein</fullName>
    </submittedName>
</protein>
<dbReference type="EMBL" id="LT549890">
    <property type="protein sequence ID" value="SAI86642.1"/>
    <property type="molecule type" value="Genomic_DNA"/>
</dbReference>
<evidence type="ECO:0000313" key="18">
    <source>
        <dbReference type="Proteomes" id="UP000269431"/>
    </source>
</evidence>
<evidence type="ECO:0000313" key="17">
    <source>
        <dbReference type="Proteomes" id="UP000267993"/>
    </source>
</evidence>
<dbReference type="OMA" id="YTEMMEL"/>
<dbReference type="Proteomes" id="UP000273194">
    <property type="component" value="Chromosome"/>
</dbReference>
<evidence type="ECO:0000313" key="19">
    <source>
        <dbReference type="Proteomes" id="UP000273194"/>
    </source>
</evidence>
<evidence type="ECO:0000313" key="22">
    <source>
        <dbReference type="Proteomes" id="UP000278715"/>
    </source>
</evidence>
<evidence type="ECO:0000313" key="23">
    <source>
        <dbReference type="Proteomes" id="UP000282269"/>
    </source>
</evidence>
<reference evidence="13 14" key="1">
    <citation type="journal article" date="2015" name="Genome Announc.">
        <title>Complete Genome Sequence of Sulfolobus solfataricus Strain 98/2 and Evolved Derivatives.</title>
        <authorList>
            <person name="McCarthy S."/>
            <person name="Gradnigo J."/>
            <person name="Johnson T."/>
            <person name="Payne S."/>
            <person name="Lipzen A."/>
            <person name="Martin J."/>
            <person name="Schackwitz W."/>
            <person name="Moriyama E."/>
            <person name="Blum P."/>
        </authorList>
    </citation>
    <scope>NUCLEOTIDE SEQUENCE [LARGE SCALE GENOMIC DNA]</scope>
    <source>
        <strain evidence="13">98/2 SULC</strain>
        <strain evidence="1">SARC-B</strain>
        <strain evidence="2">SARC-C</strain>
        <strain evidence="3 15">SULA</strain>
        <strain evidence="14">SULB</strain>
    </source>
</reference>
<dbReference type="Proteomes" id="UP000278715">
    <property type="component" value="Chromosome"/>
</dbReference>
<reference evidence="16" key="3">
    <citation type="submission" date="2016-04" db="EMBL/GenBank/DDBJ databases">
        <authorList>
            <person name="Shah S.A."/>
            <person name="Garrett R.A."/>
        </authorList>
    </citation>
    <scope>NUCLEOTIDE SEQUENCE [LARGE SCALE GENOMIC DNA]</scope>
    <source>
        <strain evidence="16">ATCC 35091 / DSM 1616 / JCM 8930 / NBRC 15331 / P1</strain>
    </source>
</reference>
<evidence type="ECO:0000313" key="7">
    <source>
        <dbReference type="EMBL" id="AZF75511.1"/>
    </source>
</evidence>
<dbReference type="EMBL" id="CP033239">
    <property type="protein sequence ID" value="AZF78119.1"/>
    <property type="molecule type" value="Genomic_DNA"/>
</dbReference>
<evidence type="ECO:0000313" key="10">
    <source>
        <dbReference type="EMBL" id="AZF83332.1"/>
    </source>
</evidence>
<dbReference type="EMBL" id="CP011055">
    <property type="protein sequence ID" value="AKA73145.1"/>
    <property type="molecule type" value="Genomic_DNA"/>
</dbReference>
<evidence type="ECO:0000313" key="1">
    <source>
        <dbReference type="EMBL" id="AKA73145.1"/>
    </source>
</evidence>
<reference evidence="12" key="2">
    <citation type="submission" date="2016-04" db="EMBL/GenBank/DDBJ databases">
        <authorList>
            <person name="Evans L.H."/>
            <person name="Alamgir A."/>
            <person name="Owens N."/>
            <person name="Weber N.D."/>
            <person name="Virtaneva K."/>
            <person name="Barbian K."/>
            <person name="Babar A."/>
            <person name="Rosenke K."/>
        </authorList>
    </citation>
    <scope>NUCLEOTIDE SEQUENCE</scope>
    <source>
        <strain evidence="12">P1</strain>
    </source>
</reference>
<dbReference type="EMBL" id="CP033241">
    <property type="protein sequence ID" value="AZF83332.1"/>
    <property type="molecule type" value="Genomic_DNA"/>
</dbReference>
<sequence>MEFLSKRERLVLVAIAQAGPSGTTYSQLSALGYILSRNTIQETIENLYLKGYINVLKDGDEIRYIASKSVRNAIINLEFHKYRLAKNLSELKKKVEDISKMEKQQQAVAFKGVLKDLLSSISSSIISLLDDMPALTLPEYTEVLENLYREFLSKLSPLMQESMTEDEINAFISLVSKYRGEKEAEEIKSTLQKIKGGAESQS</sequence>
<dbReference type="Proteomes" id="UP000594632">
    <property type="component" value="Chromosome"/>
</dbReference>
<evidence type="ECO:0000313" key="20">
    <source>
        <dbReference type="Proteomes" id="UP000273443"/>
    </source>
</evidence>
<dbReference type="EMBL" id="CP050869">
    <property type="protein sequence ID" value="QPG50136.1"/>
    <property type="molecule type" value="Genomic_DNA"/>
</dbReference>
<dbReference type="RefSeq" id="WP_009992638.1">
    <property type="nucleotide sequence ID" value="NZ_CP011055.2"/>
</dbReference>
<evidence type="ECO:0000313" key="15">
    <source>
        <dbReference type="Proteomes" id="UP000033106"/>
    </source>
</evidence>
<evidence type="ECO:0000313" key="14">
    <source>
        <dbReference type="Proteomes" id="UP000033085"/>
    </source>
</evidence>
<organism evidence="3 15">
    <name type="scientific">Saccharolobus solfataricus</name>
    <name type="common">Sulfolobus solfataricus</name>
    <dbReference type="NCBI Taxonomy" id="2287"/>
    <lineage>
        <taxon>Archaea</taxon>
        <taxon>Thermoproteota</taxon>
        <taxon>Thermoprotei</taxon>
        <taxon>Sulfolobales</taxon>
        <taxon>Sulfolobaceae</taxon>
        <taxon>Saccharolobus</taxon>
    </lineage>
</organism>
<dbReference type="EMBL" id="CP033238">
    <property type="protein sequence ID" value="AZF75511.1"/>
    <property type="molecule type" value="Genomic_DNA"/>
</dbReference>
<reference evidence="17 18" key="4">
    <citation type="journal article" date="2018" name="Proc. Natl. Acad. Sci. U.S.A.">
        <title>Nonmutational mechanism of inheritance in the Archaeon Sulfolobus solfataricus.</title>
        <authorList>
            <person name="Payne S."/>
            <person name="McCarthy S."/>
            <person name="Johnson T."/>
            <person name="North E."/>
            <person name="Blum P."/>
        </authorList>
    </citation>
    <scope>NUCLEOTIDE SEQUENCE [LARGE SCALE GENOMIC DNA]</scope>
    <source>
        <strain evidence="5 17">SARC-H</strain>
        <strain evidence="6 21">SARC-I</strain>
        <strain evidence="8 22">SARC-N</strain>
        <strain evidence="9 23">SARC-O</strain>
        <strain evidence="10 18">SUL120</strain>
        <strain evidence="4 19">SULG</strain>
        <strain evidence="7 20">SULM</strain>
    </source>
</reference>
<dbReference type="KEGG" id="ssol:SULB_0774"/>
<dbReference type="Proteomes" id="UP000076770">
    <property type="component" value="Chromosome i"/>
</dbReference>
<dbReference type="KEGG" id="ssoa:SULA_0772"/>
<gene>
    <name evidence="11" type="ORF">HFC64_10200</name>
    <name evidence="12" type="ORF">SSOP1_3088</name>
    <name evidence="3" type="ORF">SULA_0772</name>
    <name evidence="1" type="ORF">SULB_0774</name>
    <name evidence="2" type="ORF">SULC_0772</name>
    <name evidence="4" type="ORF">SULG_03950</name>
    <name evidence="5" type="ORF">SULH_03950</name>
    <name evidence="6" type="ORF">SULI_03950</name>
    <name evidence="7" type="ORF">SULM_03950</name>
    <name evidence="8" type="ORF">SULN_03950</name>
    <name evidence="9" type="ORF">SULO_03960</name>
    <name evidence="10" type="ORF">SULZ_04010</name>
</gene>
<evidence type="ECO:0000313" key="13">
    <source>
        <dbReference type="Proteomes" id="UP000033057"/>
    </source>
</evidence>
<dbReference type="EMBL" id="CP011057">
    <property type="protein sequence ID" value="AKA78535.1"/>
    <property type="molecule type" value="Genomic_DNA"/>
</dbReference>
<proteinExistence type="predicted"/>
<dbReference type="Proteomes" id="UP000033085">
    <property type="component" value="Chromosome"/>
</dbReference>
<dbReference type="Proteomes" id="UP000269431">
    <property type="component" value="Chromosome"/>
</dbReference>